<organism evidence="2 3">
    <name type="scientific">Daldinia eschscholtzii</name>
    <dbReference type="NCBI Taxonomy" id="292717"/>
    <lineage>
        <taxon>Eukaryota</taxon>
        <taxon>Fungi</taxon>
        <taxon>Dikarya</taxon>
        <taxon>Ascomycota</taxon>
        <taxon>Pezizomycotina</taxon>
        <taxon>Sordariomycetes</taxon>
        <taxon>Xylariomycetidae</taxon>
        <taxon>Xylariales</taxon>
        <taxon>Hypoxylaceae</taxon>
        <taxon>Daldinia</taxon>
    </lineage>
</organism>
<comment type="caution">
    <text evidence="2">The sequence shown here is derived from an EMBL/GenBank/DDBJ whole genome shotgun (WGS) entry which is preliminary data.</text>
</comment>
<evidence type="ECO:0000256" key="1">
    <source>
        <dbReference type="SAM" id="Phobius"/>
    </source>
</evidence>
<accession>A0AAX6MBN4</accession>
<protein>
    <submittedName>
        <fullName evidence="2">Uncharacterized protein</fullName>
    </submittedName>
</protein>
<dbReference type="EMBL" id="JBANMG010000008">
    <property type="protein sequence ID" value="KAK6950065.1"/>
    <property type="molecule type" value="Genomic_DNA"/>
</dbReference>
<dbReference type="Proteomes" id="UP001369815">
    <property type="component" value="Unassembled WGS sequence"/>
</dbReference>
<feature type="transmembrane region" description="Helical" evidence="1">
    <location>
        <begin position="89"/>
        <end position="113"/>
    </location>
</feature>
<evidence type="ECO:0000313" key="3">
    <source>
        <dbReference type="Proteomes" id="UP001369815"/>
    </source>
</evidence>
<proteinExistence type="predicted"/>
<dbReference type="AlphaFoldDB" id="A0AAX6MBN4"/>
<sequence length="285" mass="31517">MAEAKFRSNMRPIIRNDGPQICIPEAKSHMQTPLLSFAQKLAEKSSPTILYEAAPHGVFLFSSYTAGVFFVGAAAINIIVNVYNLPEGLHWIVSVGFGMMGVLLAAAGTRFALMPAGMVRSIKVLPAKAVKASDPAAKAAAQASLPVRLEIEARRSVPFPGLPLRRIQADPSDVVMKAPLYNRKTPPSEYEKMLLKKQEEAKRKQEREYEMNHLMTAPFRHAKQAFGILFKNFRRGLTGEGFAPIIVNGVKYKLDITSAYVLEDGRALDRIVKIEKASVPTLPRW</sequence>
<gene>
    <name evidence="2" type="ORF">Daesc_008388</name>
</gene>
<keyword evidence="1" id="KW-1133">Transmembrane helix</keyword>
<keyword evidence="3" id="KW-1185">Reference proteome</keyword>
<evidence type="ECO:0000313" key="2">
    <source>
        <dbReference type="EMBL" id="KAK6950065.1"/>
    </source>
</evidence>
<keyword evidence="1" id="KW-0812">Transmembrane</keyword>
<reference evidence="2 3" key="1">
    <citation type="journal article" date="2024" name="Front Chem Biol">
        <title>Unveiling the potential of Daldinia eschscholtzii MFLUCC 19-0629 through bioactivity and bioinformatics studies for enhanced sustainable agriculture production.</title>
        <authorList>
            <person name="Brooks S."/>
            <person name="Weaver J.A."/>
            <person name="Klomchit A."/>
            <person name="Alharthi S.A."/>
            <person name="Onlamun T."/>
            <person name="Nurani R."/>
            <person name="Vong T.K."/>
            <person name="Alberti F."/>
            <person name="Greco C."/>
        </authorList>
    </citation>
    <scope>NUCLEOTIDE SEQUENCE [LARGE SCALE GENOMIC DNA]</scope>
    <source>
        <strain evidence="2">MFLUCC 19-0629</strain>
    </source>
</reference>
<feature type="transmembrane region" description="Helical" evidence="1">
    <location>
        <begin position="58"/>
        <end position="83"/>
    </location>
</feature>
<name>A0AAX6MBN4_9PEZI</name>
<keyword evidence="1" id="KW-0472">Membrane</keyword>